<feature type="domain" description="PhoD-like phosphatase metallophosphatase" evidence="2">
    <location>
        <begin position="12"/>
        <end position="306"/>
    </location>
</feature>
<feature type="region of interest" description="Disordered" evidence="1">
    <location>
        <begin position="336"/>
        <end position="358"/>
    </location>
</feature>
<name>A0A7S1WD26_ALECA</name>
<dbReference type="EMBL" id="HBGE01063237">
    <property type="protein sequence ID" value="CAD9161074.1"/>
    <property type="molecule type" value="Transcribed_RNA"/>
</dbReference>
<reference evidence="3" key="1">
    <citation type="submission" date="2021-01" db="EMBL/GenBank/DDBJ databases">
        <authorList>
            <person name="Corre E."/>
            <person name="Pelletier E."/>
            <person name="Niang G."/>
            <person name="Scheremetjew M."/>
            <person name="Finn R."/>
            <person name="Kale V."/>
            <person name="Holt S."/>
            <person name="Cochrane G."/>
            <person name="Meng A."/>
            <person name="Brown T."/>
            <person name="Cohen L."/>
        </authorList>
    </citation>
    <scope>NUCLEOTIDE SEQUENCE</scope>
    <source>
        <strain evidence="3">OF101</strain>
    </source>
</reference>
<dbReference type="InterPro" id="IPR018946">
    <property type="entry name" value="PhoD-like_MPP"/>
</dbReference>
<evidence type="ECO:0000256" key="1">
    <source>
        <dbReference type="SAM" id="MobiDB-lite"/>
    </source>
</evidence>
<dbReference type="Gene3D" id="3.60.21.70">
    <property type="entry name" value="PhoD-like phosphatase"/>
    <property type="match status" value="1"/>
</dbReference>
<dbReference type="InterPro" id="IPR038607">
    <property type="entry name" value="PhoD-like_sf"/>
</dbReference>
<dbReference type="PANTHER" id="PTHR43606">
    <property type="entry name" value="PHOSPHATASE, PUTATIVE (AFU_ORTHOLOGUE AFUA_6G08710)-RELATED"/>
    <property type="match status" value="1"/>
</dbReference>
<sequence>MALASGDPASWKRWRRFDFGSLASMLLLETRHTGRTSNEAVTRGTLTSEMTAMFRQEGSPGPDLWHGSRLEEQLRAVRARVDAHRSAPEKRMMGDEQTVWFSRESARIAESGVPWRLVAQPLVMQEGMTPDLEGAVRAAIHRGELATARRWAAVLENLTRLNSTVPTTWGGVLTVTPELRDAALRKLAAGRYKITLNLDGWMGYEAARDRLAQALSAGKPVSTVVYGGDSHDAWVGPVRDSSGKAFAAEFDGMSVSSTGLESWVPWLPSDLHAAGWHAANPDLQWMDPSRRGFMLVRLNRTVHEVQFHAVDVSSTDTRTSELLAAFTAEPTGAGCPRVSAARAKPRRQSVGSGLRRRR</sequence>
<protein>
    <recommendedName>
        <fullName evidence="2">PhoD-like phosphatase metallophosphatase domain-containing protein</fullName>
    </recommendedName>
</protein>
<evidence type="ECO:0000259" key="2">
    <source>
        <dbReference type="Pfam" id="PF09423"/>
    </source>
</evidence>
<organism evidence="3">
    <name type="scientific">Alexandrium catenella</name>
    <name type="common">Red tide dinoflagellate</name>
    <name type="synonym">Gonyaulax catenella</name>
    <dbReference type="NCBI Taxonomy" id="2925"/>
    <lineage>
        <taxon>Eukaryota</taxon>
        <taxon>Sar</taxon>
        <taxon>Alveolata</taxon>
        <taxon>Dinophyceae</taxon>
        <taxon>Gonyaulacales</taxon>
        <taxon>Pyrocystaceae</taxon>
        <taxon>Alexandrium</taxon>
    </lineage>
</organism>
<dbReference type="InterPro" id="IPR052900">
    <property type="entry name" value="Phospholipid_Metab_Enz"/>
</dbReference>
<gene>
    <name evidence="3" type="ORF">ACAT0790_LOCUS37839</name>
</gene>
<accession>A0A7S1WD26</accession>
<evidence type="ECO:0000313" key="3">
    <source>
        <dbReference type="EMBL" id="CAD9161074.1"/>
    </source>
</evidence>
<dbReference type="AlphaFoldDB" id="A0A7S1WD26"/>
<dbReference type="PANTHER" id="PTHR43606:SF2">
    <property type="entry name" value="ALKALINE PHOSPHATASE FAMILY PROTEIN (AFU_ORTHOLOGUE AFUA_5G03860)"/>
    <property type="match status" value="1"/>
</dbReference>
<proteinExistence type="predicted"/>
<dbReference type="Pfam" id="PF09423">
    <property type="entry name" value="PhoD"/>
    <property type="match status" value="1"/>
</dbReference>